<name>A0ABT1NID1_9FIRM</name>
<dbReference type="Pfam" id="PF21778">
    <property type="entry name" value="DUF6873"/>
    <property type="match status" value="1"/>
</dbReference>
<dbReference type="Proteomes" id="UP001651880">
    <property type="component" value="Unassembled WGS sequence"/>
</dbReference>
<evidence type="ECO:0000313" key="2">
    <source>
        <dbReference type="EMBL" id="MCQ1531045.1"/>
    </source>
</evidence>
<comment type="caution">
    <text evidence="2">The sequence shown here is derived from an EMBL/GenBank/DDBJ whole genome shotgun (WGS) entry which is preliminary data.</text>
</comment>
<organism evidence="2 3">
    <name type="scientific">Lutispora saccharofermentans</name>
    <dbReference type="NCBI Taxonomy" id="3024236"/>
    <lineage>
        <taxon>Bacteria</taxon>
        <taxon>Bacillati</taxon>
        <taxon>Bacillota</taxon>
        <taxon>Clostridia</taxon>
        <taxon>Lutisporales</taxon>
        <taxon>Lutisporaceae</taxon>
        <taxon>Lutispora</taxon>
    </lineage>
</organism>
<proteinExistence type="predicted"/>
<reference evidence="2 3" key="1">
    <citation type="submission" date="2021-10" db="EMBL/GenBank/DDBJ databases">
        <title>Lutispora strain m25 sp. nov., a thermophilic, non-spore-forming bacterium isolated from a lab-scale methanogenic bioreactor digesting anaerobic sludge.</title>
        <authorList>
            <person name="El Houari A."/>
            <person name="Mcdonald J."/>
        </authorList>
    </citation>
    <scope>NUCLEOTIDE SEQUENCE [LARGE SCALE GENOMIC DNA]</scope>
    <source>
        <strain evidence="3">m25</strain>
    </source>
</reference>
<sequence length="250" mass="27945">MEKYLKTPNIPEYNIKTVLLDYRADDELILSLSKLGIEVIRTDCCNELYDAINGHPDMLVHHIGGNSMVIAPNIYDKLAPKLLKKGFALTKGAAWLQRNYPQNIAYNVLRMGKLAFHNTKYTDVQIRNLYEKLDIKLVHVKQGYTKCSVCVIDEFSAITHDLGVARVMENYGIDVLVINPGDIDIIGLDYGFIGGASGLISKKCIAVSGTIKELKDFDKIMEFIALKGIDIKILSSKKIMDIGSIMPISY</sequence>
<accession>A0ABT1NID1</accession>
<protein>
    <recommendedName>
        <fullName evidence="1">DUF6873 domain-containing protein</fullName>
    </recommendedName>
</protein>
<dbReference type="EMBL" id="JAJEKE010000017">
    <property type="protein sequence ID" value="MCQ1531045.1"/>
    <property type="molecule type" value="Genomic_DNA"/>
</dbReference>
<dbReference type="InterPro" id="IPR049238">
    <property type="entry name" value="DUF6873"/>
</dbReference>
<evidence type="ECO:0000259" key="1">
    <source>
        <dbReference type="Pfam" id="PF21778"/>
    </source>
</evidence>
<dbReference type="RefSeq" id="WP_255228562.1">
    <property type="nucleotide sequence ID" value="NZ_JAJEKE010000017.1"/>
</dbReference>
<gene>
    <name evidence="2" type="ORF">LJD61_16055</name>
</gene>
<feature type="domain" description="DUF6873" evidence="1">
    <location>
        <begin position="20"/>
        <end position="246"/>
    </location>
</feature>
<evidence type="ECO:0000313" key="3">
    <source>
        <dbReference type="Proteomes" id="UP001651880"/>
    </source>
</evidence>
<keyword evidence="3" id="KW-1185">Reference proteome</keyword>